<dbReference type="AlphaFoldDB" id="Q8DGQ3"/>
<keyword evidence="1" id="KW-0812">Transmembrane</keyword>
<evidence type="ECO:0000313" key="2">
    <source>
        <dbReference type="EMBL" id="BAC09814.1"/>
    </source>
</evidence>
<sequence length="257" mass="29119">MFFCASAASQDRIILHGKTQERNRGGMQRWILWLLIPLFVCLSGCVQADMVIQHQGQTGGSLTYTLTLPQPDPPFTEQVIQQAHRLGGAVQERDKTHLQVTIPFDTSQQLATVLNRLGRVPYLPQVTAEADIFDQNLLLFVRERFRYDIDLRPLGIESREQAVLVAPQSLLNFQLALETPWGARPIERPTTAQDIVVNPHVQREGDRLTWTLMPGYLNHLEAAYWYPSPLGWGTLAIVGLLVLGNWLRPRQPRSHST</sequence>
<dbReference type="Proteomes" id="UP000000440">
    <property type="component" value="Chromosome"/>
</dbReference>
<reference evidence="2 3" key="1">
    <citation type="journal article" date="2002" name="DNA Res.">
        <title>Complete genome structure of the thermophilic cyanobacterium Thermosynechococcus elongatus BP-1.</title>
        <authorList>
            <person name="Nakamura Y."/>
            <person name="Kaneko T."/>
            <person name="Sato S."/>
            <person name="Ikeuchi M."/>
            <person name="Katoh H."/>
            <person name="Sasamoto S."/>
            <person name="Watanabe A."/>
            <person name="Iriguchi M."/>
            <person name="Kawashima K."/>
            <person name="Kimura T."/>
            <person name="Kishida Y."/>
            <person name="Kiyokawa C."/>
            <person name="Kohara M."/>
            <person name="Matsumoto M."/>
            <person name="Matsuno A."/>
            <person name="Nakazaki N."/>
            <person name="Shimpo S."/>
            <person name="Sugimoto M."/>
            <person name="Takeuchi C."/>
            <person name="Yamada M."/>
            <person name="Tabata S."/>
        </authorList>
    </citation>
    <scope>NUCLEOTIDE SEQUENCE [LARGE SCALE GENOMIC DNA]</scope>
    <source>
        <strain evidence="3">IAM M-273 / NIES-2133 / BP-1</strain>
    </source>
</reference>
<gene>
    <name evidence="2" type="ordered locus">tlr2262</name>
</gene>
<proteinExistence type="predicted"/>
<organism evidence="2 3">
    <name type="scientific">Thermosynechococcus vestitus (strain NIES-2133 / IAM M-273 / BP-1)</name>
    <dbReference type="NCBI Taxonomy" id="197221"/>
    <lineage>
        <taxon>Bacteria</taxon>
        <taxon>Bacillati</taxon>
        <taxon>Cyanobacteriota</taxon>
        <taxon>Cyanophyceae</taxon>
        <taxon>Acaryochloridales</taxon>
        <taxon>Thermosynechococcaceae</taxon>
        <taxon>Thermosynechococcus</taxon>
    </lineage>
</organism>
<feature type="transmembrane region" description="Helical" evidence="1">
    <location>
        <begin position="224"/>
        <end position="247"/>
    </location>
</feature>
<dbReference type="InterPro" id="IPR021499">
    <property type="entry name" value="DUF3153"/>
</dbReference>
<dbReference type="Pfam" id="PF11353">
    <property type="entry name" value="DUF3153"/>
    <property type="match status" value="1"/>
</dbReference>
<keyword evidence="1" id="KW-0472">Membrane</keyword>
<dbReference type="EMBL" id="BA000039">
    <property type="protein sequence ID" value="BAC09814.1"/>
    <property type="molecule type" value="Genomic_DNA"/>
</dbReference>
<keyword evidence="1" id="KW-1133">Transmembrane helix</keyword>
<accession>Q8DGQ3</accession>
<name>Q8DGQ3_THEVB</name>
<evidence type="ECO:0000256" key="1">
    <source>
        <dbReference type="SAM" id="Phobius"/>
    </source>
</evidence>
<keyword evidence="3" id="KW-1185">Reference proteome</keyword>
<dbReference type="EnsemblBacteria" id="BAC09814">
    <property type="protein sequence ID" value="BAC09814"/>
    <property type="gene ID" value="BAC09814"/>
</dbReference>
<evidence type="ECO:0000313" key="3">
    <source>
        <dbReference type="Proteomes" id="UP000000440"/>
    </source>
</evidence>
<dbReference type="eggNOG" id="ENOG502ZBK0">
    <property type="taxonomic scope" value="Bacteria"/>
</dbReference>
<dbReference type="STRING" id="197221.gene:10748878"/>
<protein>
    <submittedName>
        <fullName evidence="2">Tlr2262 protein</fullName>
    </submittedName>
</protein>
<dbReference type="KEGG" id="tel:tlr2262"/>